<dbReference type="EMBL" id="JAOYFB010000004">
    <property type="protein sequence ID" value="KAK4013944.1"/>
    <property type="molecule type" value="Genomic_DNA"/>
</dbReference>
<keyword evidence="2" id="KW-1185">Reference proteome</keyword>
<gene>
    <name evidence="1" type="ORF">OUZ56_026492</name>
</gene>
<evidence type="ECO:0000313" key="2">
    <source>
        <dbReference type="Proteomes" id="UP001234178"/>
    </source>
</evidence>
<comment type="caution">
    <text evidence="1">The sequence shown here is derived from an EMBL/GenBank/DDBJ whole genome shotgun (WGS) entry which is preliminary data.</text>
</comment>
<name>A0ABQ9ZN95_9CRUS</name>
<organism evidence="1 2">
    <name type="scientific">Daphnia magna</name>
    <dbReference type="NCBI Taxonomy" id="35525"/>
    <lineage>
        <taxon>Eukaryota</taxon>
        <taxon>Metazoa</taxon>
        <taxon>Ecdysozoa</taxon>
        <taxon>Arthropoda</taxon>
        <taxon>Crustacea</taxon>
        <taxon>Branchiopoda</taxon>
        <taxon>Diplostraca</taxon>
        <taxon>Cladocera</taxon>
        <taxon>Anomopoda</taxon>
        <taxon>Daphniidae</taxon>
        <taxon>Daphnia</taxon>
    </lineage>
</organism>
<accession>A0ABQ9ZN95</accession>
<reference evidence="1 2" key="1">
    <citation type="journal article" date="2023" name="Nucleic Acids Res.">
        <title>The hologenome of Daphnia magna reveals possible DNA methylation and microbiome-mediated evolution of the host genome.</title>
        <authorList>
            <person name="Chaturvedi A."/>
            <person name="Li X."/>
            <person name="Dhandapani V."/>
            <person name="Marshall H."/>
            <person name="Kissane S."/>
            <person name="Cuenca-Cambronero M."/>
            <person name="Asole G."/>
            <person name="Calvet F."/>
            <person name="Ruiz-Romero M."/>
            <person name="Marangio P."/>
            <person name="Guigo R."/>
            <person name="Rago D."/>
            <person name="Mirbahai L."/>
            <person name="Eastwood N."/>
            <person name="Colbourne J.K."/>
            <person name="Zhou J."/>
            <person name="Mallon E."/>
            <person name="Orsini L."/>
        </authorList>
    </citation>
    <scope>NUCLEOTIDE SEQUENCE [LARGE SCALE GENOMIC DNA]</scope>
    <source>
        <strain evidence="1">LRV0_1</strain>
    </source>
</reference>
<evidence type="ECO:0008006" key="3">
    <source>
        <dbReference type="Google" id="ProtNLM"/>
    </source>
</evidence>
<sequence length="371" mass="41835">MAENLCPSVSSVKEKLKVSREREEECSSNLHLRRQDLLKTRTAAIDVVLAHQKAIVQLDLELEENSKDIKNVHVHFMSERETILNSFVGSLLKEKKNAAEVQPNAPQFVAPRHTPTIVCFLRTHLNQPGMVSCGRKIRECDGFMLLTNRERMELLFAQHRCFGCFLPLSVAGHLKLADCPHPRFCAMCGTNDHHQILCAPRRYLWTGGPAVTYSAALTGRIVGGKGLRCVFMLEVALAPKTIEVDSLEFLLCHRGSFDDVLEVFPDLFFKSVILAMRDTGIFILNISLGSCGGWNQRRIFCILLHGRLFSYPNIFRKILHGCSWLFGIFLAVRSFSLAASYIVTICKPASPLRIPRISIDVSYFCICSVFY</sequence>
<proteinExistence type="predicted"/>
<evidence type="ECO:0000313" key="1">
    <source>
        <dbReference type="EMBL" id="KAK4013944.1"/>
    </source>
</evidence>
<protein>
    <recommendedName>
        <fullName evidence="3">CxC3 like cysteine cluster domain-containing protein</fullName>
    </recommendedName>
</protein>
<dbReference type="Proteomes" id="UP001234178">
    <property type="component" value="Unassembled WGS sequence"/>
</dbReference>